<keyword evidence="2" id="KW-1185">Reference proteome</keyword>
<evidence type="ECO:0000313" key="2">
    <source>
        <dbReference type="Proteomes" id="UP000184010"/>
    </source>
</evidence>
<proteinExistence type="predicted"/>
<organism evidence="1 2">
    <name type="scientific">Desulfitobacterium chlororespirans DSM 11544</name>
    <dbReference type="NCBI Taxonomy" id="1121395"/>
    <lineage>
        <taxon>Bacteria</taxon>
        <taxon>Bacillati</taxon>
        <taxon>Bacillota</taxon>
        <taxon>Clostridia</taxon>
        <taxon>Eubacteriales</taxon>
        <taxon>Desulfitobacteriaceae</taxon>
        <taxon>Desulfitobacterium</taxon>
    </lineage>
</organism>
<dbReference type="EMBL" id="FRDN01000014">
    <property type="protein sequence ID" value="SHN84519.1"/>
    <property type="molecule type" value="Genomic_DNA"/>
</dbReference>
<sequence>MNKEEANFFYTDLIEYLKLNNLNWIAEQVEEQIALGHIETKKLNVPKKNSYDSNEIYYSFIDEDSIKELPQSKNKKSNAIFVVSTPYSEHEKLKLLIDSIEIGVAKLSEIINTTLEFFHREVQQSQLLFEPEADIKESYEITFDEATNAYINSRKLIPLFNELRKEL</sequence>
<dbReference type="AlphaFoldDB" id="A0A1M7UNG4"/>
<protein>
    <submittedName>
        <fullName evidence="1">Uncharacterized protein</fullName>
    </submittedName>
</protein>
<reference evidence="2" key="1">
    <citation type="submission" date="2016-12" db="EMBL/GenBank/DDBJ databases">
        <authorList>
            <person name="Varghese N."/>
            <person name="Submissions S."/>
        </authorList>
    </citation>
    <scope>NUCLEOTIDE SEQUENCE [LARGE SCALE GENOMIC DNA]</scope>
    <source>
        <strain evidence="2">DSM 11544</strain>
    </source>
</reference>
<gene>
    <name evidence="1" type="ORF">SAMN02745215_04258</name>
</gene>
<evidence type="ECO:0000313" key="1">
    <source>
        <dbReference type="EMBL" id="SHN84519.1"/>
    </source>
</evidence>
<dbReference type="STRING" id="1121395.SAMN02745215_04258"/>
<name>A0A1M7UNG4_9FIRM</name>
<dbReference type="Proteomes" id="UP000184010">
    <property type="component" value="Unassembled WGS sequence"/>
</dbReference>
<dbReference type="RefSeq" id="WP_072774448.1">
    <property type="nucleotide sequence ID" value="NZ_FRDN01000014.1"/>
</dbReference>
<accession>A0A1M7UNG4</accession>